<evidence type="ECO:0000313" key="7">
    <source>
        <dbReference type="EMBL" id="CAH1251311.1"/>
    </source>
</evidence>
<dbReference type="CDD" id="cd01276">
    <property type="entry name" value="PKCI_related"/>
    <property type="match status" value="1"/>
</dbReference>
<dbReference type="PRINTS" id="PR00332">
    <property type="entry name" value="HISTRIAD"/>
</dbReference>
<comment type="catalytic activity">
    <reaction evidence="1">
        <text>adenosine 5'-phosphoramidate + H2O = NH4(+) + AMP</text>
        <dbReference type="Rhea" id="RHEA:67916"/>
        <dbReference type="ChEBI" id="CHEBI:15377"/>
        <dbReference type="ChEBI" id="CHEBI:28938"/>
        <dbReference type="ChEBI" id="CHEBI:57890"/>
        <dbReference type="ChEBI" id="CHEBI:456215"/>
    </reaction>
</comment>
<gene>
    <name evidence="7" type="primary">HINT1</name>
    <name evidence="7" type="ORF">BLAG_LOCUS11744</name>
</gene>
<feature type="active site" description="Tele-AMP-histidine intermediate" evidence="3">
    <location>
        <position position="128"/>
    </location>
</feature>
<keyword evidence="8" id="KW-1185">Reference proteome</keyword>
<organism evidence="7 8">
    <name type="scientific">Branchiostoma lanceolatum</name>
    <name type="common">Common lancelet</name>
    <name type="synonym">Amphioxus lanceolatum</name>
    <dbReference type="NCBI Taxonomy" id="7740"/>
    <lineage>
        <taxon>Eukaryota</taxon>
        <taxon>Metazoa</taxon>
        <taxon>Chordata</taxon>
        <taxon>Cephalochordata</taxon>
        <taxon>Leptocardii</taxon>
        <taxon>Amphioxiformes</taxon>
        <taxon>Branchiostomatidae</taxon>
        <taxon>Branchiostoma</taxon>
    </lineage>
</organism>
<evidence type="ECO:0000313" key="8">
    <source>
        <dbReference type="Proteomes" id="UP000838412"/>
    </source>
</evidence>
<evidence type="ECO:0000256" key="5">
    <source>
        <dbReference type="PROSITE-ProRule" id="PRU00464"/>
    </source>
</evidence>
<dbReference type="EMBL" id="OV696704">
    <property type="protein sequence ID" value="CAH1251311.1"/>
    <property type="molecule type" value="Genomic_DNA"/>
</dbReference>
<name>A0A8J9ZD45_BRALA</name>
<reference evidence="7" key="1">
    <citation type="submission" date="2022-01" db="EMBL/GenBank/DDBJ databases">
        <authorList>
            <person name="Braso-Vives M."/>
        </authorList>
    </citation>
    <scope>NUCLEOTIDE SEQUENCE</scope>
</reference>
<evidence type="ECO:0000256" key="4">
    <source>
        <dbReference type="PIRSR" id="PIRSR601310-3"/>
    </source>
</evidence>
<accession>A0A8J9ZD45</accession>
<dbReference type="Gene3D" id="3.30.428.10">
    <property type="entry name" value="HIT-like"/>
    <property type="match status" value="1"/>
</dbReference>
<dbReference type="OrthoDB" id="672793at2759"/>
<proteinExistence type="inferred from homology"/>
<dbReference type="SUPFAM" id="SSF54197">
    <property type="entry name" value="HIT-like"/>
    <property type="match status" value="1"/>
</dbReference>
<protein>
    <submittedName>
        <fullName evidence="7">HINT1 protein</fullName>
    </submittedName>
</protein>
<dbReference type="GO" id="GO:0003824">
    <property type="term" value="F:catalytic activity"/>
    <property type="evidence" value="ECO:0007669"/>
    <property type="project" value="InterPro"/>
</dbReference>
<dbReference type="InterPro" id="IPR036265">
    <property type="entry name" value="HIT-like_sf"/>
</dbReference>
<dbReference type="PANTHER" id="PTHR23089">
    <property type="entry name" value="HISTIDINE TRIAD HIT PROTEIN"/>
    <property type="match status" value="1"/>
</dbReference>
<dbReference type="InterPro" id="IPR001310">
    <property type="entry name" value="Histidine_triad_HIT"/>
</dbReference>
<dbReference type="InterPro" id="IPR019808">
    <property type="entry name" value="Histidine_triad_CS"/>
</dbReference>
<feature type="short sequence motif" description="Histidine triad motif" evidence="4 5">
    <location>
        <begin position="126"/>
        <end position="130"/>
    </location>
</feature>
<dbReference type="FunFam" id="3.30.428.10:FF:000005">
    <property type="entry name" value="Histidine triad nucleotide-binding protein 1"/>
    <property type="match status" value="1"/>
</dbReference>
<sequence length="142" mass="15590">MKGHNSGNESDHVTTMADEVTRAHSAGEGGDTIFGKIIRKEIPADIIYEDEQCLAFQDINPQAPVHFLVIPKKPIPQLSKAQDGDEQLLGHLMIVARKCAEKQGIADSGFRMVVNDGRHGAQSVYHVHLHIFGGRQMSWPPG</sequence>
<dbReference type="AlphaFoldDB" id="A0A8J9ZD45"/>
<evidence type="ECO:0000256" key="3">
    <source>
        <dbReference type="PIRSR" id="PIRSR601310-1"/>
    </source>
</evidence>
<dbReference type="InterPro" id="IPR011146">
    <property type="entry name" value="HIT-like"/>
</dbReference>
<evidence type="ECO:0000259" key="6">
    <source>
        <dbReference type="PROSITE" id="PS51084"/>
    </source>
</evidence>
<evidence type="ECO:0000256" key="2">
    <source>
        <dbReference type="ARBA" id="ARBA00025764"/>
    </source>
</evidence>
<evidence type="ECO:0000256" key="1">
    <source>
        <dbReference type="ARBA" id="ARBA00024472"/>
    </source>
</evidence>
<dbReference type="PROSITE" id="PS51084">
    <property type="entry name" value="HIT_2"/>
    <property type="match status" value="1"/>
</dbReference>
<feature type="domain" description="HIT" evidence="6">
    <location>
        <begin position="33"/>
        <end position="142"/>
    </location>
</feature>
<comment type="similarity">
    <text evidence="2">Belongs to the HINT family.</text>
</comment>
<dbReference type="Proteomes" id="UP000838412">
    <property type="component" value="Chromosome 19"/>
</dbReference>
<dbReference type="Pfam" id="PF01230">
    <property type="entry name" value="HIT"/>
    <property type="match status" value="1"/>
</dbReference>
<dbReference type="PROSITE" id="PS00892">
    <property type="entry name" value="HIT_1"/>
    <property type="match status" value="1"/>
</dbReference>